<proteinExistence type="predicted"/>
<protein>
    <submittedName>
        <fullName evidence="2">Uncharacterized protein</fullName>
    </submittedName>
</protein>
<reference evidence="2" key="1">
    <citation type="submission" date="2017-05" db="UniProtKB">
        <authorList>
            <consortium name="EnsemblMetazoa"/>
        </authorList>
    </citation>
    <scope>IDENTIFICATION</scope>
</reference>
<dbReference type="EnsemblMetazoa" id="Aqu2.1.06180_001">
    <property type="protein sequence ID" value="Aqu2.1.06180_001"/>
    <property type="gene ID" value="Aqu2.1.06180"/>
</dbReference>
<sequence>MCGDSKSRLLYRIERFRYTEVLLYTTQWPYGRDKSNCGESEDGGERENSDSEDEGTGEEEQKTKPSFAIIPNNTTPVPLGWPK</sequence>
<name>A0A1X7SVT4_AMPQE</name>
<dbReference type="AlphaFoldDB" id="A0A1X7SVT4"/>
<organism evidence="2">
    <name type="scientific">Amphimedon queenslandica</name>
    <name type="common">Sponge</name>
    <dbReference type="NCBI Taxonomy" id="400682"/>
    <lineage>
        <taxon>Eukaryota</taxon>
        <taxon>Metazoa</taxon>
        <taxon>Porifera</taxon>
        <taxon>Demospongiae</taxon>
        <taxon>Heteroscleromorpha</taxon>
        <taxon>Haplosclerida</taxon>
        <taxon>Niphatidae</taxon>
        <taxon>Amphimedon</taxon>
    </lineage>
</organism>
<evidence type="ECO:0000256" key="1">
    <source>
        <dbReference type="SAM" id="MobiDB-lite"/>
    </source>
</evidence>
<feature type="region of interest" description="Disordered" evidence="1">
    <location>
        <begin position="30"/>
        <end position="83"/>
    </location>
</feature>
<accession>A0A1X7SVT4</accession>
<evidence type="ECO:0000313" key="2">
    <source>
        <dbReference type="EnsemblMetazoa" id="Aqu2.1.06180_001"/>
    </source>
</evidence>
<dbReference type="InParanoid" id="A0A1X7SVT4"/>